<dbReference type="EMBL" id="FOKG01000010">
    <property type="protein sequence ID" value="SFB39775.1"/>
    <property type="molecule type" value="Genomic_DNA"/>
</dbReference>
<reference evidence="3" key="1">
    <citation type="submission" date="2016-10" db="EMBL/GenBank/DDBJ databases">
        <authorList>
            <person name="Varghese N."/>
            <person name="Submissions S."/>
        </authorList>
    </citation>
    <scope>NUCLEOTIDE SEQUENCE [LARGE SCALE GENOMIC DNA]</scope>
    <source>
        <strain evidence="3">CGMCC 4.3568</strain>
    </source>
</reference>
<accession>A0A1I1ANZ3</accession>
<dbReference type="InterPro" id="IPR001387">
    <property type="entry name" value="Cro/C1-type_HTH"/>
</dbReference>
<dbReference type="GO" id="GO:0003677">
    <property type="term" value="F:DNA binding"/>
    <property type="evidence" value="ECO:0007669"/>
    <property type="project" value="InterPro"/>
</dbReference>
<organism evidence="2 3">
    <name type="scientific">Amycolatopsis marina</name>
    <dbReference type="NCBI Taxonomy" id="490629"/>
    <lineage>
        <taxon>Bacteria</taxon>
        <taxon>Bacillati</taxon>
        <taxon>Actinomycetota</taxon>
        <taxon>Actinomycetes</taxon>
        <taxon>Pseudonocardiales</taxon>
        <taxon>Pseudonocardiaceae</taxon>
        <taxon>Amycolatopsis</taxon>
    </lineage>
</organism>
<dbReference type="OrthoDB" id="3672921at2"/>
<dbReference type="Pfam" id="PF13560">
    <property type="entry name" value="HTH_31"/>
    <property type="match status" value="1"/>
</dbReference>
<dbReference type="CDD" id="cd00093">
    <property type="entry name" value="HTH_XRE"/>
    <property type="match status" value="1"/>
</dbReference>
<sequence>MNTQGSSVRARELGSELKRWREKSGLTAQRLALSLGWSPSKVCRMEGGSRSSPDIDVAVYLARCDAPRRERDRLLRLARQSDAEYRLQDHGEKLPDELYSLIELETTADVIASYEPLVVPGLLQTEAYVRELLRWGKHPTGDEFEIRVRARLARQRILHRQRPPRLGFFVHECALRSMVGSARLMNEQLLHLALASSWPRCEVRVIESATMPVGVFGGSFRLMRFSEHRPVAYAKTLTASLFLEEAEKIRRYAEVLNELAVHALNGGQSREWLASLASEYDRVETDRDDPAAPFRPGLA</sequence>
<evidence type="ECO:0000313" key="2">
    <source>
        <dbReference type="EMBL" id="SFB39775.1"/>
    </source>
</evidence>
<gene>
    <name evidence="2" type="ORF">SAMN05216266_11018</name>
</gene>
<dbReference type="RefSeq" id="WP_091674308.1">
    <property type="nucleotide sequence ID" value="NZ_FOKG01000010.1"/>
</dbReference>
<evidence type="ECO:0000259" key="1">
    <source>
        <dbReference type="PROSITE" id="PS50943"/>
    </source>
</evidence>
<proteinExistence type="predicted"/>
<protein>
    <submittedName>
        <fullName evidence="2">Helix-turn-helix domain-containing protein</fullName>
    </submittedName>
</protein>
<dbReference type="AlphaFoldDB" id="A0A1I1ANZ3"/>
<name>A0A1I1ANZ3_9PSEU</name>
<dbReference type="STRING" id="490629.SAMN05216266_11018"/>
<dbReference type="Pfam" id="PF19054">
    <property type="entry name" value="DUF5753"/>
    <property type="match status" value="1"/>
</dbReference>
<dbReference type="InterPro" id="IPR043917">
    <property type="entry name" value="DUF5753"/>
</dbReference>
<dbReference type="PROSITE" id="PS50943">
    <property type="entry name" value="HTH_CROC1"/>
    <property type="match status" value="1"/>
</dbReference>
<dbReference type="Proteomes" id="UP000243799">
    <property type="component" value="Unassembled WGS sequence"/>
</dbReference>
<feature type="domain" description="HTH cro/C1-type" evidence="1">
    <location>
        <begin position="17"/>
        <end position="59"/>
    </location>
</feature>
<dbReference type="InterPro" id="IPR010982">
    <property type="entry name" value="Lambda_DNA-bd_dom_sf"/>
</dbReference>
<evidence type="ECO:0000313" key="3">
    <source>
        <dbReference type="Proteomes" id="UP000243799"/>
    </source>
</evidence>
<dbReference type="SUPFAM" id="SSF47413">
    <property type="entry name" value="lambda repressor-like DNA-binding domains"/>
    <property type="match status" value="1"/>
</dbReference>
<keyword evidence="3" id="KW-1185">Reference proteome</keyword>
<dbReference type="Gene3D" id="1.10.260.40">
    <property type="entry name" value="lambda repressor-like DNA-binding domains"/>
    <property type="match status" value="1"/>
</dbReference>